<protein>
    <submittedName>
        <fullName evidence="2">Uncharacterized protein</fullName>
    </submittedName>
</protein>
<organism evidence="2">
    <name type="scientific">Caldilinea aerophila</name>
    <dbReference type="NCBI Taxonomy" id="133453"/>
    <lineage>
        <taxon>Bacteria</taxon>
        <taxon>Bacillati</taxon>
        <taxon>Chloroflexota</taxon>
        <taxon>Caldilineae</taxon>
        <taxon>Caldilineales</taxon>
        <taxon>Caldilineaceae</taxon>
        <taxon>Caldilinea</taxon>
    </lineage>
</organism>
<keyword evidence="1" id="KW-0812">Transmembrane</keyword>
<evidence type="ECO:0000313" key="2">
    <source>
        <dbReference type="EMBL" id="HDX32480.1"/>
    </source>
</evidence>
<evidence type="ECO:0000256" key="1">
    <source>
        <dbReference type="SAM" id="Phobius"/>
    </source>
</evidence>
<feature type="transmembrane region" description="Helical" evidence="1">
    <location>
        <begin position="68"/>
        <end position="90"/>
    </location>
</feature>
<name>A0A7C1FSW5_9CHLR</name>
<feature type="transmembrane region" description="Helical" evidence="1">
    <location>
        <begin position="6"/>
        <end position="24"/>
    </location>
</feature>
<dbReference type="AlphaFoldDB" id="A0A7C1FSW5"/>
<reference evidence="2" key="1">
    <citation type="journal article" date="2020" name="mSystems">
        <title>Genome- and Community-Level Interaction Insights into Carbon Utilization and Element Cycling Functions of Hydrothermarchaeota in Hydrothermal Sediment.</title>
        <authorList>
            <person name="Zhou Z."/>
            <person name="Liu Y."/>
            <person name="Xu W."/>
            <person name="Pan J."/>
            <person name="Luo Z.H."/>
            <person name="Li M."/>
        </authorList>
    </citation>
    <scope>NUCLEOTIDE SEQUENCE [LARGE SCALE GENOMIC DNA]</scope>
    <source>
        <strain evidence="2">SpSt-289</strain>
    </source>
</reference>
<feature type="transmembrane region" description="Helical" evidence="1">
    <location>
        <begin position="111"/>
        <end position="133"/>
    </location>
</feature>
<keyword evidence="1" id="KW-1133">Transmembrane helix</keyword>
<dbReference type="EMBL" id="DSMG01000135">
    <property type="protein sequence ID" value="HDX32480.1"/>
    <property type="molecule type" value="Genomic_DNA"/>
</dbReference>
<feature type="transmembrane region" description="Helical" evidence="1">
    <location>
        <begin position="44"/>
        <end position="62"/>
    </location>
</feature>
<sequence>MNYFLILGIVMGTVALLKPVYMHLIPWDENRFIAKAYAEKRPAWVIVVALIGLGLVGLTWYLHFTSGVAYSLVITLLFSLTAVKGLTLLLDYQRFQQWVAGMLRRDGGRQIVWIDVGVSLIGLVMIAVSVWLYA</sequence>
<accession>A0A7C1FSW5</accession>
<keyword evidence="1" id="KW-0472">Membrane</keyword>
<comment type="caution">
    <text evidence="2">The sequence shown here is derived from an EMBL/GenBank/DDBJ whole genome shotgun (WGS) entry which is preliminary data.</text>
</comment>
<proteinExistence type="predicted"/>
<gene>
    <name evidence="2" type="ORF">ENQ20_13485</name>
</gene>